<dbReference type="GO" id="GO:0005315">
    <property type="term" value="F:phosphate transmembrane transporter activity"/>
    <property type="evidence" value="ECO:0007669"/>
    <property type="project" value="InterPro"/>
</dbReference>
<dbReference type="RefSeq" id="WP_041018123.1">
    <property type="nucleotide sequence ID" value="NZ_CCEJ010000008.1"/>
</dbReference>
<sequence>MDHEIILITLVALAGLYMAWNIGANDVANAMGTSVGSGSLTLRQAVFIAAVLEFTGALLFGSHVSDTIQQGIVNPSIFAFEPMNFVKGMLASLIAAGIWLQIASYYGWPVSTTHSIIGAIVGFGAIVGGLDAIYWKNVFFIATSWILSPILGGIVGYLVFIWLRKVVFYASSPIAATKKIVPWLVLIFLGTISLIIMFGGLKNLNIHLNLVESIFFSLLLGSIGAFIAFFLVKDLPNKKIGASLKPDTSQEAIQDLEKAKKYLFAAREKTKGSTSYQVGIALDELEHLSHSMEQDDQATPSEYELVEKVFGYLQIMSASFMAFAHGANDVANAIGPVAAAFVVLKTGKIPTSSMAIPIWILALGGLGIVAGLATWGWRVIETIGKKLTELTPSRGFAAEFGAALTIVFASRLGLPISTTHTLVGAVLGIGLARGIEALDLSTTRDIVVSWIVTVPAGALISIAVYYLLLFIPT</sequence>
<reference evidence="7" key="1">
    <citation type="submission" date="2013-12" db="EMBL/GenBank/DDBJ databases">
        <authorList>
            <person name="Linke B."/>
        </authorList>
    </citation>
    <scope>NUCLEOTIDE SEQUENCE [LARGE SCALE GENOMIC DNA]</scope>
    <source>
        <strain evidence="7">CRIB-18</strain>
    </source>
</reference>
<feature type="transmembrane region" description="Helical" evidence="6">
    <location>
        <begin position="45"/>
        <end position="65"/>
    </location>
</feature>
<feature type="transmembrane region" description="Helical" evidence="6">
    <location>
        <begin position="421"/>
        <end position="438"/>
    </location>
</feature>
<protein>
    <recommendedName>
        <fullName evidence="6">Phosphate transporter</fullName>
    </recommendedName>
</protein>
<dbReference type="Proteomes" id="UP000031552">
    <property type="component" value="Unassembled WGS sequence"/>
</dbReference>
<dbReference type="OrthoDB" id="19855at2"/>
<comment type="similarity">
    <text evidence="6">Belongs to the inorganic phosphate transporter (PiT) (TC 2.A.20) family.</text>
</comment>
<feature type="transmembrane region" description="Helical" evidence="6">
    <location>
        <begin position="115"/>
        <end position="135"/>
    </location>
</feature>
<dbReference type="Pfam" id="PF01384">
    <property type="entry name" value="PHO4"/>
    <property type="match status" value="1"/>
</dbReference>
<dbReference type="PANTHER" id="PTHR11101">
    <property type="entry name" value="PHOSPHATE TRANSPORTER"/>
    <property type="match status" value="1"/>
</dbReference>
<feature type="transmembrane region" description="Helical" evidence="6">
    <location>
        <begin position="354"/>
        <end position="375"/>
    </location>
</feature>
<gene>
    <name evidence="7" type="primary">pitA</name>
    <name evidence="7" type="ORF">CSEC_1813</name>
</gene>
<feature type="transmembrane region" description="Helical" evidence="6">
    <location>
        <begin position="85"/>
        <end position="108"/>
    </location>
</feature>
<dbReference type="PANTHER" id="PTHR11101:SF80">
    <property type="entry name" value="PHOSPHATE TRANSPORTER"/>
    <property type="match status" value="1"/>
</dbReference>
<evidence type="ECO:0000313" key="8">
    <source>
        <dbReference type="Proteomes" id="UP000031552"/>
    </source>
</evidence>
<dbReference type="eggNOG" id="COG0306">
    <property type="taxonomic scope" value="Bacteria"/>
</dbReference>
<comment type="caution">
    <text evidence="7">The sequence shown here is derived from an EMBL/GenBank/DDBJ whole genome shotgun (WGS) entry which is preliminary data.</text>
</comment>
<feature type="transmembrane region" description="Helical" evidence="6">
    <location>
        <begin position="450"/>
        <end position="471"/>
    </location>
</feature>
<dbReference type="AlphaFoldDB" id="A0A090CZP3"/>
<keyword evidence="4 6" id="KW-1133">Transmembrane helix</keyword>
<feature type="transmembrane region" description="Helical" evidence="6">
    <location>
        <begin position="183"/>
        <end position="201"/>
    </location>
</feature>
<evidence type="ECO:0000256" key="3">
    <source>
        <dbReference type="ARBA" id="ARBA00022692"/>
    </source>
</evidence>
<keyword evidence="3 6" id="KW-0812">Transmembrane</keyword>
<organism evidence="7 8">
    <name type="scientific">Candidatus Criblamydia sequanensis CRIB-18</name>
    <dbReference type="NCBI Taxonomy" id="1437425"/>
    <lineage>
        <taxon>Bacteria</taxon>
        <taxon>Pseudomonadati</taxon>
        <taxon>Chlamydiota</taxon>
        <taxon>Chlamydiia</taxon>
        <taxon>Parachlamydiales</taxon>
        <taxon>Candidatus Criblamydiaceae</taxon>
        <taxon>Candidatus Criblamydia</taxon>
    </lineage>
</organism>
<evidence type="ECO:0000256" key="4">
    <source>
        <dbReference type="ARBA" id="ARBA00022989"/>
    </source>
</evidence>
<dbReference type="GO" id="GO:0035435">
    <property type="term" value="P:phosphate ion transmembrane transport"/>
    <property type="evidence" value="ECO:0007669"/>
    <property type="project" value="TreeGrafter"/>
</dbReference>
<keyword evidence="5 6" id="KW-0472">Membrane</keyword>
<reference evidence="7" key="2">
    <citation type="submission" date="2014-09" db="EMBL/GenBank/DDBJ databases">
        <title>Criblamydia sequanensis harbors a mega-plasmid encoding arsenite resistance.</title>
        <authorList>
            <person name="Bertelli C."/>
            <person name="Goesmann A."/>
            <person name="Greub G."/>
        </authorList>
    </citation>
    <scope>NUCLEOTIDE SEQUENCE [LARGE SCALE GENOMIC DNA]</scope>
    <source>
        <strain evidence="7">CRIB-18</strain>
    </source>
</reference>
<keyword evidence="8" id="KW-1185">Reference proteome</keyword>
<name>A0A090CZP3_9BACT</name>
<comment type="subcellular location">
    <subcellularLocation>
        <location evidence="1 6">Membrane</location>
        <topology evidence="1 6">Multi-pass membrane protein</topology>
    </subcellularLocation>
</comment>
<evidence type="ECO:0000256" key="6">
    <source>
        <dbReference type="RuleBase" id="RU363058"/>
    </source>
</evidence>
<feature type="transmembrane region" description="Helical" evidence="6">
    <location>
        <begin position="141"/>
        <end position="163"/>
    </location>
</feature>
<keyword evidence="6" id="KW-0592">Phosphate transport</keyword>
<evidence type="ECO:0000256" key="1">
    <source>
        <dbReference type="ARBA" id="ARBA00004141"/>
    </source>
</evidence>
<dbReference type="STRING" id="1437425.CSEC_1813"/>
<feature type="transmembrane region" description="Helical" evidence="6">
    <location>
        <begin position="213"/>
        <end position="232"/>
    </location>
</feature>
<proteinExistence type="inferred from homology"/>
<evidence type="ECO:0000313" key="7">
    <source>
        <dbReference type="EMBL" id="CDR34622.1"/>
    </source>
</evidence>
<evidence type="ECO:0000256" key="5">
    <source>
        <dbReference type="ARBA" id="ARBA00023136"/>
    </source>
</evidence>
<dbReference type="EMBL" id="CCEJ010000008">
    <property type="protein sequence ID" value="CDR34622.1"/>
    <property type="molecule type" value="Genomic_DNA"/>
</dbReference>
<dbReference type="GO" id="GO:0016020">
    <property type="term" value="C:membrane"/>
    <property type="evidence" value="ECO:0007669"/>
    <property type="project" value="UniProtKB-SubCell"/>
</dbReference>
<keyword evidence="2 6" id="KW-0813">Transport</keyword>
<evidence type="ECO:0000256" key="2">
    <source>
        <dbReference type="ARBA" id="ARBA00022448"/>
    </source>
</evidence>
<dbReference type="InterPro" id="IPR001204">
    <property type="entry name" value="Phos_transporter"/>
</dbReference>
<feature type="transmembrane region" description="Helical" evidence="6">
    <location>
        <begin position="6"/>
        <end position="24"/>
    </location>
</feature>
<accession>A0A090CZP3</accession>